<gene>
    <name evidence="1" type="primary">WBGene00277712</name>
</gene>
<dbReference type="PROSITE" id="PS00262">
    <property type="entry name" value="INSULIN"/>
    <property type="match status" value="1"/>
</dbReference>
<dbReference type="InterPro" id="IPR022353">
    <property type="entry name" value="Insulin_CS"/>
</dbReference>
<accession>A0A2A6BJX4</accession>
<evidence type="ECO:0000313" key="2">
    <source>
        <dbReference type="Proteomes" id="UP000005239"/>
    </source>
</evidence>
<reference evidence="1" key="2">
    <citation type="submission" date="2022-06" db="UniProtKB">
        <authorList>
            <consortium name="EnsemblMetazoa"/>
        </authorList>
    </citation>
    <scope>IDENTIFICATION</scope>
    <source>
        <strain evidence="1">PS312</strain>
    </source>
</reference>
<dbReference type="EnsemblMetazoa" id="PPA39343.1">
    <property type="protein sequence ID" value="PPA39343.1"/>
    <property type="gene ID" value="WBGene00277712"/>
</dbReference>
<reference evidence="2" key="1">
    <citation type="journal article" date="2008" name="Nat. Genet.">
        <title>The Pristionchus pacificus genome provides a unique perspective on nematode lifestyle and parasitism.</title>
        <authorList>
            <person name="Dieterich C."/>
            <person name="Clifton S.W."/>
            <person name="Schuster L.N."/>
            <person name="Chinwalla A."/>
            <person name="Delehaunty K."/>
            <person name="Dinkelacker I."/>
            <person name="Fulton L."/>
            <person name="Fulton R."/>
            <person name="Godfrey J."/>
            <person name="Minx P."/>
            <person name="Mitreva M."/>
            <person name="Roeseler W."/>
            <person name="Tian H."/>
            <person name="Witte H."/>
            <person name="Yang S.P."/>
            <person name="Wilson R.K."/>
            <person name="Sommer R.J."/>
        </authorList>
    </citation>
    <scope>NUCLEOTIDE SEQUENCE [LARGE SCALE GENOMIC DNA]</scope>
    <source>
        <strain evidence="2">PS312</strain>
    </source>
</reference>
<protein>
    <submittedName>
        <fullName evidence="1">Uncharacterized protein</fullName>
    </submittedName>
</protein>
<sequence>MTHLVLFCSLLLLSSATRPDGEDKEIVKLCGERLLNYVHDNYLCDCEESTGVRLRALEEACCHRWCSDRKIRQHCKCDPWSK</sequence>
<evidence type="ECO:0000313" key="1">
    <source>
        <dbReference type="EnsemblMetazoa" id="PPA39343.1"/>
    </source>
</evidence>
<dbReference type="AlphaFoldDB" id="A0A2A6BJX4"/>
<organism evidence="1 2">
    <name type="scientific">Pristionchus pacificus</name>
    <name type="common">Parasitic nematode worm</name>
    <dbReference type="NCBI Taxonomy" id="54126"/>
    <lineage>
        <taxon>Eukaryota</taxon>
        <taxon>Metazoa</taxon>
        <taxon>Ecdysozoa</taxon>
        <taxon>Nematoda</taxon>
        <taxon>Chromadorea</taxon>
        <taxon>Rhabditida</taxon>
        <taxon>Rhabditina</taxon>
        <taxon>Diplogasteromorpha</taxon>
        <taxon>Diplogasteroidea</taxon>
        <taxon>Neodiplogasteridae</taxon>
        <taxon>Pristionchus</taxon>
    </lineage>
</organism>
<proteinExistence type="predicted"/>
<name>A0A2A6BJX4_PRIPA</name>
<dbReference type="Proteomes" id="UP000005239">
    <property type="component" value="Unassembled WGS sequence"/>
</dbReference>
<keyword evidence="2" id="KW-1185">Reference proteome</keyword>
<accession>A0A8R1YYD1</accession>